<dbReference type="Proteomes" id="UP000245119">
    <property type="component" value="Linkage Group LG12"/>
</dbReference>
<keyword evidence="5" id="KW-0675">Receptor</keyword>
<dbReference type="Gene3D" id="1.20.1070.10">
    <property type="entry name" value="Rhodopsin 7-helix transmembrane proteins"/>
    <property type="match status" value="1"/>
</dbReference>
<organism evidence="8 9">
    <name type="scientific">Pomacea canaliculata</name>
    <name type="common">Golden apple snail</name>
    <dbReference type="NCBI Taxonomy" id="400727"/>
    <lineage>
        <taxon>Eukaryota</taxon>
        <taxon>Metazoa</taxon>
        <taxon>Spiralia</taxon>
        <taxon>Lophotrochozoa</taxon>
        <taxon>Mollusca</taxon>
        <taxon>Gastropoda</taxon>
        <taxon>Caenogastropoda</taxon>
        <taxon>Architaenioglossa</taxon>
        <taxon>Ampullarioidea</taxon>
        <taxon>Ampullariidae</taxon>
        <taxon>Pomacea</taxon>
    </lineage>
</organism>
<dbReference type="EMBL" id="PZQS01000012">
    <property type="protein sequence ID" value="PVD21294.1"/>
    <property type="molecule type" value="Genomic_DNA"/>
</dbReference>
<dbReference type="GO" id="GO:0016020">
    <property type="term" value="C:membrane"/>
    <property type="evidence" value="ECO:0007669"/>
    <property type="project" value="UniProtKB-SubCell"/>
</dbReference>
<evidence type="ECO:0000256" key="4">
    <source>
        <dbReference type="ARBA" id="ARBA00023136"/>
    </source>
</evidence>
<keyword evidence="4 6" id="KW-0472">Membrane</keyword>
<dbReference type="GO" id="GO:0004930">
    <property type="term" value="F:G protein-coupled receptor activity"/>
    <property type="evidence" value="ECO:0007669"/>
    <property type="project" value="UniProtKB-KW"/>
</dbReference>
<gene>
    <name evidence="8" type="ORF">C0Q70_19466</name>
</gene>
<dbReference type="InterPro" id="IPR017452">
    <property type="entry name" value="GPCR_Rhodpsn_7TM"/>
</dbReference>
<keyword evidence="9" id="KW-1185">Reference proteome</keyword>
<feature type="transmembrane region" description="Helical" evidence="6">
    <location>
        <begin position="41"/>
        <end position="63"/>
    </location>
</feature>
<evidence type="ECO:0000313" key="9">
    <source>
        <dbReference type="Proteomes" id="UP000245119"/>
    </source>
</evidence>
<dbReference type="PRINTS" id="PR00237">
    <property type="entry name" value="GPCRRHODOPSN"/>
</dbReference>
<dbReference type="AlphaFoldDB" id="A0A2T7NJE6"/>
<evidence type="ECO:0000313" key="8">
    <source>
        <dbReference type="EMBL" id="PVD21294.1"/>
    </source>
</evidence>
<dbReference type="SUPFAM" id="SSF81321">
    <property type="entry name" value="Family A G protein-coupled receptor-like"/>
    <property type="match status" value="1"/>
</dbReference>
<dbReference type="CDD" id="cd14978">
    <property type="entry name" value="7tmA_FMRFamide_R-like"/>
    <property type="match status" value="1"/>
</dbReference>
<keyword evidence="3 6" id="KW-1133">Transmembrane helix</keyword>
<comment type="subcellular location">
    <subcellularLocation>
        <location evidence="1">Membrane</location>
    </subcellularLocation>
</comment>
<comment type="similarity">
    <text evidence="5">Belongs to the G-protein coupled receptor 1 family.</text>
</comment>
<reference evidence="8 9" key="1">
    <citation type="submission" date="2018-04" db="EMBL/GenBank/DDBJ databases">
        <title>The genome of golden apple snail Pomacea canaliculata provides insight into stress tolerance and invasive adaptation.</title>
        <authorList>
            <person name="Liu C."/>
            <person name="Liu B."/>
            <person name="Ren Y."/>
            <person name="Zhang Y."/>
            <person name="Wang H."/>
            <person name="Li S."/>
            <person name="Jiang F."/>
            <person name="Yin L."/>
            <person name="Zhang G."/>
            <person name="Qian W."/>
            <person name="Fan W."/>
        </authorList>
    </citation>
    <scope>NUCLEOTIDE SEQUENCE [LARGE SCALE GENOMIC DNA]</scope>
    <source>
        <strain evidence="8">SZHN2017</strain>
        <tissue evidence="8">Muscle</tissue>
    </source>
</reference>
<dbReference type="PANTHER" id="PTHR46641">
    <property type="entry name" value="FMRFAMIDE RECEPTOR-RELATED"/>
    <property type="match status" value="1"/>
</dbReference>
<accession>A0A2T7NJE6</accession>
<feature type="transmembrane region" description="Helical" evidence="6">
    <location>
        <begin position="187"/>
        <end position="213"/>
    </location>
</feature>
<sequence length="324" mass="37531">MQVANAIEFYAIPIVCSLGIALNVINVLVLTEHYLKESPYVYLRALSVVDLSALFMSTIFFIFTKPRESRNFMVSDGSPGRDFGIVYGAYIFFPLSNLCISSSTWIVVTLTVERYLFIRYPLWARDRCTPNMAKLKILLLLVVLLFLNVPRFMMYHVVAEKDPSGTEVRLHLKPTRFRHSSLNTAFLWVYTIVFGVVPLLILCFSNSYLVYAVRRARRQRQRLDIRNNMEANWTREQTRLTLTLIAIVFLAVVCILPSAFGDVVLMSYLVSRSHALHSFQSSSFYLIFRAISNFLLICNMSLNFVLYSAFNDKFVRVMRRMVRR</sequence>
<feature type="transmembrane region" description="Helical" evidence="6">
    <location>
        <begin position="137"/>
        <end position="158"/>
    </location>
</feature>
<dbReference type="PANTHER" id="PTHR46641:SF2">
    <property type="entry name" value="FMRFAMIDE RECEPTOR"/>
    <property type="match status" value="1"/>
</dbReference>
<feature type="transmembrane region" description="Helical" evidence="6">
    <location>
        <begin position="6"/>
        <end position="29"/>
    </location>
</feature>
<feature type="transmembrane region" description="Helical" evidence="6">
    <location>
        <begin position="83"/>
        <end position="116"/>
    </location>
</feature>
<feature type="transmembrane region" description="Helical" evidence="6">
    <location>
        <begin position="242"/>
        <end position="270"/>
    </location>
</feature>
<comment type="caution">
    <text evidence="8">The sequence shown here is derived from an EMBL/GenBank/DDBJ whole genome shotgun (WGS) entry which is preliminary data.</text>
</comment>
<dbReference type="PROSITE" id="PS00237">
    <property type="entry name" value="G_PROTEIN_RECEP_F1_1"/>
    <property type="match status" value="1"/>
</dbReference>
<keyword evidence="2 5" id="KW-0812">Transmembrane</keyword>
<evidence type="ECO:0000256" key="6">
    <source>
        <dbReference type="SAM" id="Phobius"/>
    </source>
</evidence>
<proteinExistence type="inferred from homology"/>
<dbReference type="PROSITE" id="PS50262">
    <property type="entry name" value="G_PROTEIN_RECEP_F1_2"/>
    <property type="match status" value="1"/>
</dbReference>
<evidence type="ECO:0000256" key="1">
    <source>
        <dbReference type="ARBA" id="ARBA00004370"/>
    </source>
</evidence>
<evidence type="ECO:0000256" key="2">
    <source>
        <dbReference type="ARBA" id="ARBA00022692"/>
    </source>
</evidence>
<evidence type="ECO:0000256" key="3">
    <source>
        <dbReference type="ARBA" id="ARBA00022989"/>
    </source>
</evidence>
<name>A0A2T7NJE6_POMCA</name>
<dbReference type="InterPro" id="IPR052954">
    <property type="entry name" value="GPCR-Ligand_Int"/>
</dbReference>
<evidence type="ECO:0000259" key="7">
    <source>
        <dbReference type="PROSITE" id="PS50262"/>
    </source>
</evidence>
<feature type="domain" description="G-protein coupled receptors family 1 profile" evidence="7">
    <location>
        <begin position="22"/>
        <end position="307"/>
    </location>
</feature>
<dbReference type="Pfam" id="PF00001">
    <property type="entry name" value="7tm_1"/>
    <property type="match status" value="1"/>
</dbReference>
<keyword evidence="5" id="KW-0807">Transducer</keyword>
<protein>
    <recommendedName>
        <fullName evidence="7">G-protein coupled receptors family 1 profile domain-containing protein</fullName>
    </recommendedName>
</protein>
<dbReference type="InterPro" id="IPR000276">
    <property type="entry name" value="GPCR_Rhodpsn"/>
</dbReference>
<keyword evidence="5" id="KW-0297">G-protein coupled receptor</keyword>
<evidence type="ECO:0000256" key="5">
    <source>
        <dbReference type="RuleBase" id="RU000688"/>
    </source>
</evidence>
<dbReference type="OrthoDB" id="10011262at2759"/>
<feature type="transmembrane region" description="Helical" evidence="6">
    <location>
        <begin position="290"/>
        <end position="310"/>
    </location>
</feature>